<dbReference type="GO" id="GO:0019632">
    <property type="term" value="P:shikimate metabolic process"/>
    <property type="evidence" value="ECO:0007669"/>
    <property type="project" value="InterPro"/>
</dbReference>
<dbReference type="NCBIfam" id="NF001319">
    <property type="entry name" value="PRK00258.3-3"/>
    <property type="match status" value="1"/>
</dbReference>
<dbReference type="PANTHER" id="PTHR21089:SF1">
    <property type="entry name" value="BIFUNCTIONAL 3-DEHYDROQUINATE DEHYDRATASE_SHIKIMATE DEHYDROGENASE, CHLOROPLASTIC"/>
    <property type="match status" value="1"/>
</dbReference>
<sequence length="281" mass="30616">MATLYGVIGDPIGHSLSPTMHNATFLANNIDAFYAKFHVTSEHLEDAIKGMKALGIKGFNVTIPHKETIIPMLDEVDLYAMRIGAVNTVVNENGKLVGYNTDGPGFVCSLKELTRLSPEHNVLIIGAGGAAKGIIYALLESGLAKIDVCNRSLNKAQELLITVKQMHRHRGHAMTIVQAESNLDQYDIVIQTTSVGMYPNVDVSPIKMNKIKEQAACIDIIYNPDETLFLKNAKSLGAFVQNGLGMFVNQGALSFAKWTGIDPEIEIMKQAIVNNSEESKC</sequence>
<keyword evidence="13" id="KW-1185">Reference proteome</keyword>
<dbReference type="NCBIfam" id="TIGR00507">
    <property type="entry name" value="aroE"/>
    <property type="match status" value="1"/>
</dbReference>
<evidence type="ECO:0000259" key="10">
    <source>
        <dbReference type="Pfam" id="PF08501"/>
    </source>
</evidence>
<comment type="pathway">
    <text evidence="1 8">Metabolic intermediate biosynthesis; chorismate biosynthesis; chorismate from D-erythrose 4-phosphate and phosphoenolpyruvate: step 4/7.</text>
</comment>
<evidence type="ECO:0000313" key="13">
    <source>
        <dbReference type="Proteomes" id="UP000074108"/>
    </source>
</evidence>
<feature type="binding site" evidence="8">
    <location>
        <position position="62"/>
    </location>
    <ligand>
        <name>shikimate</name>
        <dbReference type="ChEBI" id="CHEBI:36208"/>
    </ligand>
</feature>
<dbReference type="OrthoDB" id="9792692at2"/>
<feature type="domain" description="Shikimate dehydrogenase substrate binding N-terminal" evidence="10">
    <location>
        <begin position="7"/>
        <end position="89"/>
    </location>
</feature>
<dbReference type="AlphaFoldDB" id="A0A147K7I5"/>
<dbReference type="SUPFAM" id="SSF53223">
    <property type="entry name" value="Aminoacid dehydrogenase-like, N-terminal domain"/>
    <property type="match status" value="1"/>
</dbReference>
<evidence type="ECO:0000256" key="4">
    <source>
        <dbReference type="ARBA" id="ARBA00022857"/>
    </source>
</evidence>
<evidence type="ECO:0000259" key="11">
    <source>
        <dbReference type="Pfam" id="PF18317"/>
    </source>
</evidence>
<organism evidence="12 13">
    <name type="scientific">Bacillus coahuilensis p1.1.43</name>
    <dbReference type="NCBI Taxonomy" id="1150625"/>
    <lineage>
        <taxon>Bacteria</taxon>
        <taxon>Bacillati</taxon>
        <taxon>Bacillota</taxon>
        <taxon>Bacilli</taxon>
        <taxon>Bacillales</taxon>
        <taxon>Bacillaceae</taxon>
        <taxon>Bacillus</taxon>
    </lineage>
</organism>
<dbReference type="Proteomes" id="UP000074108">
    <property type="component" value="Unassembled WGS sequence"/>
</dbReference>
<feature type="binding site" evidence="8">
    <location>
        <position position="250"/>
    </location>
    <ligand>
        <name>shikimate</name>
        <dbReference type="ChEBI" id="CHEBI:36208"/>
    </ligand>
</feature>
<evidence type="ECO:0000256" key="6">
    <source>
        <dbReference type="ARBA" id="ARBA00023141"/>
    </source>
</evidence>
<comment type="caution">
    <text evidence="8">Lacks conserved residue(s) required for the propagation of feature annotation.</text>
</comment>
<dbReference type="InterPro" id="IPR046346">
    <property type="entry name" value="Aminoacid_DH-like_N_sf"/>
</dbReference>
<dbReference type="InterPro" id="IPR022893">
    <property type="entry name" value="Shikimate_DH_fam"/>
</dbReference>
<dbReference type="GO" id="GO:0009423">
    <property type="term" value="P:chorismate biosynthetic process"/>
    <property type="evidence" value="ECO:0007669"/>
    <property type="project" value="UniProtKB-UniRule"/>
</dbReference>
<dbReference type="InterPro" id="IPR006151">
    <property type="entry name" value="Shikm_DH/Glu-tRNA_Rdtase"/>
</dbReference>
<keyword evidence="4 8" id="KW-0521">NADP</keyword>
<comment type="subunit">
    <text evidence="8">Homodimer.</text>
</comment>
<dbReference type="GO" id="GO:0050661">
    <property type="term" value="F:NADP binding"/>
    <property type="evidence" value="ECO:0007669"/>
    <property type="project" value="InterPro"/>
</dbReference>
<dbReference type="Pfam" id="PF18317">
    <property type="entry name" value="SDH_C"/>
    <property type="match status" value="1"/>
</dbReference>
<dbReference type="GO" id="GO:0009073">
    <property type="term" value="P:aromatic amino acid family biosynthetic process"/>
    <property type="evidence" value="ECO:0007669"/>
    <property type="project" value="UniProtKB-KW"/>
</dbReference>
<comment type="catalytic activity">
    <reaction evidence="7 8">
        <text>shikimate + NADP(+) = 3-dehydroshikimate + NADPH + H(+)</text>
        <dbReference type="Rhea" id="RHEA:17737"/>
        <dbReference type="ChEBI" id="CHEBI:15378"/>
        <dbReference type="ChEBI" id="CHEBI:16630"/>
        <dbReference type="ChEBI" id="CHEBI:36208"/>
        <dbReference type="ChEBI" id="CHEBI:57783"/>
        <dbReference type="ChEBI" id="CHEBI:58349"/>
        <dbReference type="EC" id="1.1.1.25"/>
    </reaction>
</comment>
<evidence type="ECO:0000256" key="7">
    <source>
        <dbReference type="ARBA" id="ARBA00049442"/>
    </source>
</evidence>
<evidence type="ECO:0000256" key="1">
    <source>
        <dbReference type="ARBA" id="ARBA00004871"/>
    </source>
</evidence>
<dbReference type="EC" id="1.1.1.25" evidence="2 8"/>
<keyword evidence="6 8" id="KW-0057">Aromatic amino acid biosynthesis</keyword>
<comment type="caution">
    <text evidence="12">The sequence shown here is derived from an EMBL/GenBank/DDBJ whole genome shotgun (WGS) entry which is preliminary data.</text>
</comment>
<keyword evidence="3 8" id="KW-0028">Amino-acid biosynthesis</keyword>
<comment type="function">
    <text evidence="8">Involved in the biosynthesis of the chorismate, which leads to the biosynthesis of aromatic amino acids. Catalyzes the reversible NADPH linked reduction of 3-dehydroshikimate (DHSA) to yield shikimate (SA).</text>
</comment>
<dbReference type="RefSeq" id="WP_059351311.1">
    <property type="nucleotide sequence ID" value="NZ_LDYG01000031.1"/>
</dbReference>
<feature type="binding site" evidence="8">
    <location>
        <position position="87"/>
    </location>
    <ligand>
        <name>shikimate</name>
        <dbReference type="ChEBI" id="CHEBI:36208"/>
    </ligand>
</feature>
<dbReference type="InterPro" id="IPR013708">
    <property type="entry name" value="Shikimate_DH-bd_N"/>
</dbReference>
<dbReference type="PATRIC" id="fig|1150625.3.peg.2214"/>
<dbReference type="Pfam" id="PF01488">
    <property type="entry name" value="Shikimate_DH"/>
    <property type="match status" value="1"/>
</dbReference>
<evidence type="ECO:0000259" key="9">
    <source>
        <dbReference type="Pfam" id="PF01488"/>
    </source>
</evidence>
<dbReference type="Gene3D" id="3.40.50.720">
    <property type="entry name" value="NAD(P)-binding Rossmann-like Domain"/>
    <property type="match status" value="1"/>
</dbReference>
<evidence type="ECO:0000256" key="2">
    <source>
        <dbReference type="ARBA" id="ARBA00012962"/>
    </source>
</evidence>
<feature type="binding site" evidence="8">
    <location>
        <position position="102"/>
    </location>
    <ligand>
        <name>shikimate</name>
        <dbReference type="ChEBI" id="CHEBI:36208"/>
    </ligand>
</feature>
<dbReference type="SUPFAM" id="SSF51735">
    <property type="entry name" value="NAD(P)-binding Rossmann-fold domains"/>
    <property type="match status" value="1"/>
</dbReference>
<reference evidence="12 13" key="1">
    <citation type="journal article" date="2016" name="Front. Microbiol.">
        <title>Microevolution Analysis of Bacillus coahuilensis Unveils Differences in Phosphorus Acquisition Strategies and Their Regulation.</title>
        <authorList>
            <person name="Gomez-Lunar Z."/>
            <person name="Hernandez-Gonzalez I."/>
            <person name="Rodriguez-Torres M.D."/>
            <person name="Souza V."/>
            <person name="Olmedo-Alvarez G."/>
        </authorList>
    </citation>
    <scope>NUCLEOTIDE SEQUENCE [LARGE SCALE GENOMIC DNA]</scope>
    <source>
        <strain evidence="13">p1.1.43</strain>
    </source>
</reference>
<feature type="active site" description="Proton acceptor" evidence="8">
    <location>
        <position position="66"/>
    </location>
</feature>
<dbReference type="GO" id="GO:0005829">
    <property type="term" value="C:cytosol"/>
    <property type="evidence" value="ECO:0007669"/>
    <property type="project" value="TreeGrafter"/>
</dbReference>
<evidence type="ECO:0000256" key="8">
    <source>
        <dbReference type="HAMAP-Rule" id="MF_00222"/>
    </source>
</evidence>
<accession>A0A147K7I5</accession>
<evidence type="ECO:0000256" key="3">
    <source>
        <dbReference type="ARBA" id="ARBA00022605"/>
    </source>
</evidence>
<evidence type="ECO:0000256" key="5">
    <source>
        <dbReference type="ARBA" id="ARBA00023002"/>
    </source>
</evidence>
<gene>
    <name evidence="8" type="primary">aroE</name>
    <name evidence="12" type="ORF">Q75_10395</name>
</gene>
<feature type="domain" description="SDH C-terminal" evidence="11">
    <location>
        <begin position="243"/>
        <end position="272"/>
    </location>
</feature>
<dbReference type="GO" id="GO:0004764">
    <property type="term" value="F:shikimate 3-dehydrogenase (NADP+) activity"/>
    <property type="evidence" value="ECO:0007669"/>
    <property type="project" value="UniProtKB-UniRule"/>
</dbReference>
<dbReference type="InterPro" id="IPR011342">
    <property type="entry name" value="Shikimate_DH"/>
</dbReference>
<keyword evidence="5 8" id="KW-0560">Oxidoreductase</keyword>
<dbReference type="EMBL" id="LDYG01000031">
    <property type="protein sequence ID" value="KUP06056.1"/>
    <property type="molecule type" value="Genomic_DNA"/>
</dbReference>
<feature type="binding site" evidence="8">
    <location>
        <begin position="15"/>
        <end position="17"/>
    </location>
    <ligand>
        <name>shikimate</name>
        <dbReference type="ChEBI" id="CHEBI:36208"/>
    </ligand>
</feature>
<dbReference type="PANTHER" id="PTHR21089">
    <property type="entry name" value="SHIKIMATE DEHYDROGENASE"/>
    <property type="match status" value="1"/>
</dbReference>
<name>A0A147K7I5_9BACI</name>
<dbReference type="HAMAP" id="MF_00222">
    <property type="entry name" value="Shikimate_DH_AroE"/>
    <property type="match status" value="1"/>
</dbReference>
<dbReference type="GO" id="GO:0008652">
    <property type="term" value="P:amino acid biosynthetic process"/>
    <property type="evidence" value="ECO:0007669"/>
    <property type="project" value="UniProtKB-KW"/>
</dbReference>
<proteinExistence type="inferred from homology"/>
<feature type="binding site" evidence="8">
    <location>
        <begin position="126"/>
        <end position="130"/>
    </location>
    <ligand>
        <name>NADP(+)</name>
        <dbReference type="ChEBI" id="CHEBI:58349"/>
    </ligand>
</feature>
<dbReference type="InterPro" id="IPR041121">
    <property type="entry name" value="SDH_C"/>
</dbReference>
<dbReference type="CDD" id="cd01065">
    <property type="entry name" value="NAD_bind_Shikimate_DH"/>
    <property type="match status" value="1"/>
</dbReference>
<dbReference type="STRING" id="1150625.Q75_10395"/>
<feature type="binding site" evidence="8">
    <location>
        <position position="222"/>
    </location>
    <ligand>
        <name>shikimate</name>
        <dbReference type="ChEBI" id="CHEBI:36208"/>
    </ligand>
</feature>
<feature type="binding site" evidence="8">
    <location>
        <position position="220"/>
    </location>
    <ligand>
        <name>NADP(+)</name>
        <dbReference type="ChEBI" id="CHEBI:58349"/>
    </ligand>
</feature>
<feature type="domain" description="Quinate/shikimate 5-dehydrogenase/glutamyl-tRNA reductase" evidence="9">
    <location>
        <begin position="119"/>
        <end position="196"/>
    </location>
</feature>
<dbReference type="UniPathway" id="UPA00053">
    <property type="reaction ID" value="UER00087"/>
</dbReference>
<dbReference type="Pfam" id="PF08501">
    <property type="entry name" value="Shikimate_dh_N"/>
    <property type="match status" value="1"/>
</dbReference>
<dbReference type="InterPro" id="IPR036291">
    <property type="entry name" value="NAD(P)-bd_dom_sf"/>
</dbReference>
<evidence type="ECO:0000313" key="12">
    <source>
        <dbReference type="EMBL" id="KUP06056.1"/>
    </source>
</evidence>
<protein>
    <recommendedName>
        <fullName evidence="2 8">Shikimate dehydrogenase (NADP(+))</fullName>
        <shortName evidence="8">SDH</shortName>
        <ecNumber evidence="2 8">1.1.1.25</ecNumber>
    </recommendedName>
</protein>
<comment type="similarity">
    <text evidence="8">Belongs to the shikimate dehydrogenase family.</text>
</comment>
<dbReference type="Gene3D" id="3.40.50.10860">
    <property type="entry name" value="Leucine Dehydrogenase, chain A, domain 1"/>
    <property type="match status" value="1"/>
</dbReference>
<feature type="binding site" evidence="8">
    <location>
        <position position="243"/>
    </location>
    <ligand>
        <name>NADP(+)</name>
        <dbReference type="ChEBI" id="CHEBI:58349"/>
    </ligand>
</feature>